<dbReference type="AlphaFoldDB" id="A0A1L3SVV3"/>
<evidence type="ECO:0000259" key="4">
    <source>
        <dbReference type="PROSITE" id="PS50042"/>
    </source>
</evidence>
<feature type="domain" description="Cyclic nucleotide-binding" evidence="4">
    <location>
        <begin position="34"/>
        <end position="113"/>
    </location>
</feature>
<dbReference type="PANTHER" id="PTHR24567:SF74">
    <property type="entry name" value="HTH-TYPE TRANSCRIPTIONAL REGULATOR ARCR"/>
    <property type="match status" value="1"/>
</dbReference>
<dbReference type="Proteomes" id="UP000182840">
    <property type="component" value="Chromosome"/>
</dbReference>
<dbReference type="SUPFAM" id="SSF46785">
    <property type="entry name" value="Winged helix' DNA-binding domain"/>
    <property type="match status" value="1"/>
</dbReference>
<dbReference type="GO" id="GO:0003700">
    <property type="term" value="F:DNA-binding transcription factor activity"/>
    <property type="evidence" value="ECO:0007669"/>
    <property type="project" value="TreeGrafter"/>
</dbReference>
<dbReference type="InterPro" id="IPR012318">
    <property type="entry name" value="HTH_CRP"/>
</dbReference>
<dbReference type="InterPro" id="IPR018490">
    <property type="entry name" value="cNMP-bd_dom_sf"/>
</dbReference>
<dbReference type="PROSITE" id="PS50042">
    <property type="entry name" value="CNMP_BINDING_3"/>
    <property type="match status" value="1"/>
</dbReference>
<keyword evidence="2" id="KW-0238">DNA-binding</keyword>
<dbReference type="SMART" id="SM00100">
    <property type="entry name" value="cNMP"/>
    <property type="match status" value="1"/>
</dbReference>
<dbReference type="STRING" id="1670800.BSQ44_20810"/>
<dbReference type="PANTHER" id="PTHR24567">
    <property type="entry name" value="CRP FAMILY TRANSCRIPTIONAL REGULATORY PROTEIN"/>
    <property type="match status" value="1"/>
</dbReference>
<dbReference type="InterPro" id="IPR036388">
    <property type="entry name" value="WH-like_DNA-bd_sf"/>
</dbReference>
<dbReference type="InterPro" id="IPR000595">
    <property type="entry name" value="cNMP-bd_dom"/>
</dbReference>
<name>A0A1L3SVV3_9HYPH</name>
<feature type="domain" description="HTH crp-type" evidence="5">
    <location>
        <begin position="148"/>
        <end position="216"/>
    </location>
</feature>
<dbReference type="KEGG" id="meso:BSQ44_20810"/>
<dbReference type="PRINTS" id="PR00034">
    <property type="entry name" value="HTHCRP"/>
</dbReference>
<dbReference type="Gene3D" id="2.60.120.10">
    <property type="entry name" value="Jelly Rolls"/>
    <property type="match status" value="1"/>
</dbReference>
<accession>A0A1L3SVV3</accession>
<dbReference type="RefSeq" id="WP_072607006.1">
    <property type="nucleotide sequence ID" value="NZ_CP018171.1"/>
</dbReference>
<dbReference type="GO" id="GO:0005829">
    <property type="term" value="C:cytosol"/>
    <property type="evidence" value="ECO:0007669"/>
    <property type="project" value="TreeGrafter"/>
</dbReference>
<keyword evidence="1" id="KW-0805">Transcription regulation</keyword>
<protein>
    <submittedName>
        <fullName evidence="6">Crp/Fnr family transcriptional regulator</fullName>
    </submittedName>
</protein>
<dbReference type="InterPro" id="IPR050397">
    <property type="entry name" value="Env_Response_Regulators"/>
</dbReference>
<evidence type="ECO:0000256" key="1">
    <source>
        <dbReference type="ARBA" id="ARBA00023015"/>
    </source>
</evidence>
<dbReference type="Gene3D" id="1.10.10.10">
    <property type="entry name" value="Winged helix-like DNA-binding domain superfamily/Winged helix DNA-binding domain"/>
    <property type="match status" value="1"/>
</dbReference>
<dbReference type="Pfam" id="PF00027">
    <property type="entry name" value="cNMP_binding"/>
    <property type="match status" value="1"/>
</dbReference>
<dbReference type="PROSITE" id="PS51063">
    <property type="entry name" value="HTH_CRP_2"/>
    <property type="match status" value="1"/>
</dbReference>
<organism evidence="6 7">
    <name type="scientific">Aquibium oceanicum</name>
    <dbReference type="NCBI Taxonomy" id="1670800"/>
    <lineage>
        <taxon>Bacteria</taxon>
        <taxon>Pseudomonadati</taxon>
        <taxon>Pseudomonadota</taxon>
        <taxon>Alphaproteobacteria</taxon>
        <taxon>Hyphomicrobiales</taxon>
        <taxon>Phyllobacteriaceae</taxon>
        <taxon>Aquibium</taxon>
    </lineage>
</organism>
<proteinExistence type="predicted"/>
<evidence type="ECO:0000256" key="2">
    <source>
        <dbReference type="ARBA" id="ARBA00023125"/>
    </source>
</evidence>
<evidence type="ECO:0000313" key="6">
    <source>
        <dbReference type="EMBL" id="APH73539.1"/>
    </source>
</evidence>
<reference evidence="7" key="1">
    <citation type="submission" date="2016-11" db="EMBL/GenBank/DDBJ databases">
        <title>Mesorhizobium oceanicum sp. nov., isolated from deep seawater in South China Sea.</title>
        <authorList>
            <person name="Fu G.-Y."/>
        </authorList>
    </citation>
    <scope>NUCLEOTIDE SEQUENCE [LARGE SCALE GENOMIC DNA]</scope>
    <source>
        <strain evidence="7">B7</strain>
    </source>
</reference>
<evidence type="ECO:0000313" key="7">
    <source>
        <dbReference type="Proteomes" id="UP000182840"/>
    </source>
</evidence>
<keyword evidence="3" id="KW-0804">Transcription</keyword>
<dbReference type="SMART" id="SM00419">
    <property type="entry name" value="HTH_CRP"/>
    <property type="match status" value="1"/>
</dbReference>
<dbReference type="SUPFAM" id="SSF51206">
    <property type="entry name" value="cAMP-binding domain-like"/>
    <property type="match status" value="1"/>
</dbReference>
<dbReference type="InterPro" id="IPR014710">
    <property type="entry name" value="RmlC-like_jellyroll"/>
</dbReference>
<evidence type="ECO:0000256" key="3">
    <source>
        <dbReference type="ARBA" id="ARBA00023163"/>
    </source>
</evidence>
<keyword evidence="7" id="KW-1185">Reference proteome</keyword>
<dbReference type="GO" id="GO:0003677">
    <property type="term" value="F:DNA binding"/>
    <property type="evidence" value="ECO:0007669"/>
    <property type="project" value="UniProtKB-KW"/>
</dbReference>
<dbReference type="OrthoDB" id="3525895at2"/>
<dbReference type="EMBL" id="CP018171">
    <property type="protein sequence ID" value="APH73539.1"/>
    <property type="molecule type" value="Genomic_DNA"/>
</dbReference>
<dbReference type="CDD" id="cd00038">
    <property type="entry name" value="CAP_ED"/>
    <property type="match status" value="1"/>
</dbReference>
<evidence type="ECO:0000259" key="5">
    <source>
        <dbReference type="PROSITE" id="PS51063"/>
    </source>
</evidence>
<dbReference type="InterPro" id="IPR036390">
    <property type="entry name" value="WH_DNA-bd_sf"/>
</dbReference>
<gene>
    <name evidence="6" type="ORF">BSQ44_20810</name>
</gene>
<sequence length="227" mass="25059">MASQMLEMEERPQPRARLTEDIFDALFAGCTHEHYRAGHYLFMQDDVAERVYGVIEGAVEIALYSEGGRKLVANLETEKCVFGEIATLDGGTRTATATCMTDATLVSLSRRQLFDRIEQHPKLATTMIGLLCARLRYVSAELGDQALLKIEARLAKRLSFLSGLIKDEGGWIHISQSDLAEFLGATRESVNKTLTDLRKSKLIDVKRGAIKILNGRGLERIGAASGD</sequence>
<dbReference type="Pfam" id="PF13545">
    <property type="entry name" value="HTH_Crp_2"/>
    <property type="match status" value="1"/>
</dbReference>